<accession>A0A2L0UID0</accession>
<keyword evidence="1" id="KW-1133">Transmembrane helix</keyword>
<dbReference type="AlphaFoldDB" id="A0A2L0UID0"/>
<feature type="transmembrane region" description="Helical" evidence="1">
    <location>
        <begin position="77"/>
        <end position="97"/>
    </location>
</feature>
<keyword evidence="1" id="KW-0812">Transmembrane</keyword>
<evidence type="ECO:0000313" key="3">
    <source>
        <dbReference type="Proteomes" id="UP000239187"/>
    </source>
</evidence>
<feature type="transmembrane region" description="Helical" evidence="1">
    <location>
        <begin position="42"/>
        <end position="65"/>
    </location>
</feature>
<keyword evidence="1" id="KW-0472">Membrane</keyword>
<protein>
    <submittedName>
        <fullName evidence="2">Uncharacterized protein</fullName>
    </submittedName>
</protein>
<feature type="non-terminal residue" evidence="2">
    <location>
        <position position="118"/>
    </location>
</feature>
<name>A0A2L0UID0_9MICC</name>
<gene>
    <name evidence="2" type="ORF">CVO76_16110</name>
</gene>
<dbReference type="EMBL" id="CP024915">
    <property type="protein sequence ID" value="AUZ88997.1"/>
    <property type="molecule type" value="Genomic_DNA"/>
</dbReference>
<evidence type="ECO:0000313" key="2">
    <source>
        <dbReference type="EMBL" id="AUZ88997.1"/>
    </source>
</evidence>
<proteinExistence type="predicted"/>
<sequence>MSAAGAPAVPSAVAPTTPHIPLKVPLRLAWLLARPSAGGLSAAALPVTAFGLVTALLLTVVAGGLSFFQWQDETGQLYLALAAIAAALLVVPLVSLGRSAARLSARRRDERLATLRLL</sequence>
<evidence type="ECO:0000256" key="1">
    <source>
        <dbReference type="SAM" id="Phobius"/>
    </source>
</evidence>
<dbReference type="Proteomes" id="UP000239187">
    <property type="component" value="Chromosome"/>
</dbReference>
<reference evidence="2 3" key="1">
    <citation type="submission" date="2017-11" db="EMBL/GenBank/DDBJ databases">
        <title>Draft genome of Arthrobacter agilis strain UMCV2, a plant growth-promoting rhizobacterium and biocontrol capacity of phytopathogenic fungi.</title>
        <authorList>
            <person name="Martinez-Camara R."/>
            <person name="Santoyo G."/>
            <person name="Moreno-Hagelsieb G."/>
            <person name="Valencia-Cantero E."/>
        </authorList>
    </citation>
    <scope>NUCLEOTIDE SEQUENCE [LARGE SCALE GENOMIC DNA]</scope>
    <source>
        <strain evidence="2 3">UMCV2</strain>
    </source>
</reference>
<organism evidence="2 3">
    <name type="scientific">Arthrobacter agilis</name>
    <dbReference type="NCBI Taxonomy" id="37921"/>
    <lineage>
        <taxon>Bacteria</taxon>
        <taxon>Bacillati</taxon>
        <taxon>Actinomycetota</taxon>
        <taxon>Actinomycetes</taxon>
        <taxon>Micrococcales</taxon>
        <taxon>Micrococcaceae</taxon>
        <taxon>Arthrobacter</taxon>
    </lineage>
</organism>